<dbReference type="OrthoDB" id="1305878at2759"/>
<evidence type="ECO:0000256" key="11">
    <source>
        <dbReference type="ARBA" id="ARBA00022776"/>
    </source>
</evidence>
<keyword evidence="9" id="KW-0479">Metal-binding</keyword>
<proteinExistence type="inferred from homology"/>
<evidence type="ECO:0000256" key="2">
    <source>
        <dbReference type="ARBA" id="ARBA00004322"/>
    </source>
</evidence>
<evidence type="ECO:0000256" key="13">
    <source>
        <dbReference type="ARBA" id="ARBA00022833"/>
    </source>
</evidence>
<dbReference type="InterPro" id="IPR013083">
    <property type="entry name" value="Znf_RING/FYVE/PHD"/>
</dbReference>
<keyword evidence="13" id="KW-0862">Zinc</keyword>
<dbReference type="UniPathway" id="UPA00143"/>
<name>A0A1R2BFZ5_9CILI</name>
<dbReference type="GO" id="GO:0016567">
    <property type="term" value="P:protein ubiquitination"/>
    <property type="evidence" value="ECO:0007669"/>
    <property type="project" value="UniProtKB-UniPathway"/>
</dbReference>
<comment type="similarity">
    <text evidence="4">Belongs to the CHFR family.</text>
</comment>
<comment type="caution">
    <text evidence="22">The sequence shown here is derived from an EMBL/GenBank/DDBJ whole genome shotgun (WGS) entry which is preliminary data.</text>
</comment>
<evidence type="ECO:0000256" key="7">
    <source>
        <dbReference type="ARBA" id="ARBA00022618"/>
    </source>
</evidence>
<dbReference type="GO" id="GO:0005634">
    <property type="term" value="C:nucleus"/>
    <property type="evidence" value="ECO:0007669"/>
    <property type="project" value="TreeGrafter"/>
</dbReference>
<dbReference type="PROSITE" id="PS50089">
    <property type="entry name" value="ZF_RING_2"/>
    <property type="match status" value="1"/>
</dbReference>
<dbReference type="InterPro" id="IPR018957">
    <property type="entry name" value="Znf_C3HC4_RING-type"/>
</dbReference>
<keyword evidence="7" id="KW-0132">Cell division</keyword>
<accession>A0A1R2BFZ5</accession>
<comment type="subcellular location">
    <subcellularLocation>
        <location evidence="2">Nucleus</location>
        <location evidence="2">PML body</location>
    </subcellularLocation>
</comment>
<dbReference type="PROSITE" id="PS00518">
    <property type="entry name" value="ZF_RING_1"/>
    <property type="match status" value="1"/>
</dbReference>
<evidence type="ECO:0000256" key="12">
    <source>
        <dbReference type="ARBA" id="ARBA00022786"/>
    </source>
</evidence>
<feature type="compositionally biased region" description="Basic and acidic residues" evidence="19">
    <location>
        <begin position="139"/>
        <end position="151"/>
    </location>
</feature>
<dbReference type="Gene3D" id="2.60.200.20">
    <property type="match status" value="1"/>
</dbReference>
<dbReference type="Pfam" id="PF00498">
    <property type="entry name" value="FHA"/>
    <property type="match status" value="1"/>
</dbReference>
<dbReference type="Pfam" id="PF17979">
    <property type="entry name" value="zf-CRD"/>
    <property type="match status" value="1"/>
</dbReference>
<dbReference type="SMART" id="SM00184">
    <property type="entry name" value="RING"/>
    <property type="match status" value="1"/>
</dbReference>
<feature type="domain" description="RING-type" evidence="21">
    <location>
        <begin position="163"/>
        <end position="202"/>
    </location>
</feature>
<dbReference type="InterPro" id="IPR000253">
    <property type="entry name" value="FHA_dom"/>
</dbReference>
<sequence length="499" mass="57260">MIGKLVSNNPAKFKDVELSSERNEIILGRSANCTIKLDDTRCSSNHCKISFELVSNEWVFTIVDLSTNGTFLNSQKIGKGNKVTAKWGDTIDILKNPQVDDASKIGFVIEKNLAVKRKIDDSVLEKKPKPIEITPTPEAKPKPSEPTKGVSDIDNKLSDTLKCQICMEIMHQPVSLIPCLHNFCGGCYSDWHKRADDCPSCRKKVAEVKRNHMIFSLIEDFLKKYPNEKRPQEEIEEQEKMNEFKQDHVVLKKDKKENKDFNSDGSASSSEEEKKTPANRGRGTRAAPRARAQPIAALQPQQNICRQCPKAFEGYKCIPGQLHIMCTYCRQAMPDRFAYQKCTICTRAFCNLYWRASKCRLGLQQVDGYLNTIYATVRPTAINENKYEQNILNDYLKKKKLQLRVVAQEMLDAMEFNKWDIELMGNKVQLTKNQHICNECAGLLWDFLIYKYRETIENDLEPNVKSRQKCWYGHSCTTQKHKLVHAQKLNHICEPVISK</sequence>
<protein>
    <recommendedName>
        <fullName evidence="6">E3 ubiquitin-protein ligase CHFR</fullName>
        <ecNumber evidence="5">2.3.2.27</ecNumber>
    </recommendedName>
    <alternativeName>
        <fullName evidence="17">Checkpoint with forkhead and RING finger domains protein</fullName>
    </alternativeName>
    <alternativeName>
        <fullName evidence="16">RING-type E3 ubiquitin transferase CHFR</fullName>
    </alternativeName>
</protein>
<keyword evidence="12" id="KW-0833">Ubl conjugation pathway</keyword>
<evidence type="ECO:0000256" key="4">
    <source>
        <dbReference type="ARBA" id="ARBA00005797"/>
    </source>
</evidence>
<feature type="domain" description="FHA" evidence="20">
    <location>
        <begin position="25"/>
        <end position="77"/>
    </location>
</feature>
<keyword evidence="10 18" id="KW-0863">Zinc-finger</keyword>
<keyword evidence="14" id="KW-0539">Nucleus</keyword>
<dbReference type="SMART" id="SM00240">
    <property type="entry name" value="FHA"/>
    <property type="match status" value="1"/>
</dbReference>
<evidence type="ECO:0000256" key="5">
    <source>
        <dbReference type="ARBA" id="ARBA00012483"/>
    </source>
</evidence>
<evidence type="ECO:0000259" key="21">
    <source>
        <dbReference type="PROSITE" id="PS50089"/>
    </source>
</evidence>
<dbReference type="GO" id="GO:0051301">
    <property type="term" value="P:cell division"/>
    <property type="evidence" value="ECO:0007669"/>
    <property type="project" value="UniProtKB-KW"/>
</dbReference>
<dbReference type="PANTHER" id="PTHR16079:SF4">
    <property type="entry name" value="E3 UBIQUITIN-PROTEIN LIGASE CHFR"/>
    <property type="match status" value="1"/>
</dbReference>
<comment type="pathway">
    <text evidence="3">Protein modification; protein ubiquitination.</text>
</comment>
<dbReference type="EC" id="2.3.2.27" evidence="5"/>
<keyword evidence="15" id="KW-0131">Cell cycle</keyword>
<keyword evidence="23" id="KW-1185">Reference proteome</keyword>
<dbReference type="FunFam" id="3.30.40.10:FF:000203">
    <property type="entry name" value="E3 ubiquitin-protein ligase CHFR isoform X1"/>
    <property type="match status" value="1"/>
</dbReference>
<evidence type="ECO:0000256" key="18">
    <source>
        <dbReference type="PROSITE-ProRule" id="PRU00175"/>
    </source>
</evidence>
<dbReference type="GO" id="GO:0006511">
    <property type="term" value="P:ubiquitin-dependent protein catabolic process"/>
    <property type="evidence" value="ECO:0007669"/>
    <property type="project" value="TreeGrafter"/>
</dbReference>
<feature type="compositionally biased region" description="Low complexity" evidence="19">
    <location>
        <begin position="278"/>
        <end position="293"/>
    </location>
</feature>
<feature type="region of interest" description="Disordered" evidence="19">
    <location>
        <begin position="129"/>
        <end position="151"/>
    </location>
</feature>
<evidence type="ECO:0000256" key="10">
    <source>
        <dbReference type="ARBA" id="ARBA00022771"/>
    </source>
</evidence>
<reference evidence="22 23" key="1">
    <citation type="submission" date="2016-11" db="EMBL/GenBank/DDBJ databases">
        <title>The macronuclear genome of Stentor coeruleus: a giant cell with tiny introns.</title>
        <authorList>
            <person name="Slabodnick M."/>
            <person name="Ruby J.G."/>
            <person name="Reiff S.B."/>
            <person name="Swart E.C."/>
            <person name="Gosai S."/>
            <person name="Prabakaran S."/>
            <person name="Witkowska E."/>
            <person name="Larue G.E."/>
            <person name="Fisher S."/>
            <person name="Freeman R.M."/>
            <person name="Gunawardena J."/>
            <person name="Chu W."/>
            <person name="Stover N.A."/>
            <person name="Gregory B.D."/>
            <person name="Nowacki M."/>
            <person name="Derisi J."/>
            <person name="Roy S.W."/>
            <person name="Marshall W.F."/>
            <person name="Sood P."/>
        </authorList>
    </citation>
    <scope>NUCLEOTIDE SEQUENCE [LARGE SCALE GENOMIC DNA]</scope>
    <source>
        <strain evidence="22">WM001</strain>
    </source>
</reference>
<organism evidence="22 23">
    <name type="scientific">Stentor coeruleus</name>
    <dbReference type="NCBI Taxonomy" id="5963"/>
    <lineage>
        <taxon>Eukaryota</taxon>
        <taxon>Sar</taxon>
        <taxon>Alveolata</taxon>
        <taxon>Ciliophora</taxon>
        <taxon>Postciliodesmatophora</taxon>
        <taxon>Heterotrichea</taxon>
        <taxon>Heterotrichida</taxon>
        <taxon>Stentoridae</taxon>
        <taxon>Stentor</taxon>
    </lineage>
</organism>
<evidence type="ECO:0000256" key="9">
    <source>
        <dbReference type="ARBA" id="ARBA00022723"/>
    </source>
</evidence>
<dbReference type="SUPFAM" id="SSF57850">
    <property type="entry name" value="RING/U-box"/>
    <property type="match status" value="1"/>
</dbReference>
<evidence type="ECO:0000256" key="8">
    <source>
        <dbReference type="ARBA" id="ARBA00022679"/>
    </source>
</evidence>
<feature type="region of interest" description="Disordered" evidence="19">
    <location>
        <begin position="255"/>
        <end position="293"/>
    </location>
</feature>
<evidence type="ECO:0000256" key="6">
    <source>
        <dbReference type="ARBA" id="ARBA00017908"/>
    </source>
</evidence>
<dbReference type="CDD" id="cd16503">
    <property type="entry name" value="RING-HC_CHFR"/>
    <property type="match status" value="1"/>
</dbReference>
<evidence type="ECO:0000256" key="14">
    <source>
        <dbReference type="ARBA" id="ARBA00023242"/>
    </source>
</evidence>
<dbReference type="Gene3D" id="3.30.40.140">
    <property type="match status" value="1"/>
</dbReference>
<dbReference type="AlphaFoldDB" id="A0A1R2BFZ5"/>
<dbReference type="PANTHER" id="PTHR16079">
    <property type="entry name" value="UBIQUITIN LIGASE PROTEIN CHFR"/>
    <property type="match status" value="1"/>
</dbReference>
<dbReference type="Proteomes" id="UP000187209">
    <property type="component" value="Unassembled WGS sequence"/>
</dbReference>
<dbReference type="GO" id="GO:0061630">
    <property type="term" value="F:ubiquitin protein ligase activity"/>
    <property type="evidence" value="ECO:0007669"/>
    <property type="project" value="UniProtKB-EC"/>
</dbReference>
<dbReference type="InterPro" id="IPR008984">
    <property type="entry name" value="SMAD_FHA_dom_sf"/>
</dbReference>
<dbReference type="InterPro" id="IPR052256">
    <property type="entry name" value="E3_ubiquitin-ligase_CHFR"/>
</dbReference>
<evidence type="ECO:0000256" key="16">
    <source>
        <dbReference type="ARBA" id="ARBA00029800"/>
    </source>
</evidence>
<evidence type="ECO:0000256" key="3">
    <source>
        <dbReference type="ARBA" id="ARBA00004906"/>
    </source>
</evidence>
<dbReference type="EMBL" id="MPUH01000683">
    <property type="protein sequence ID" value="OMJ75575.1"/>
    <property type="molecule type" value="Genomic_DNA"/>
</dbReference>
<evidence type="ECO:0000259" key="20">
    <source>
        <dbReference type="PROSITE" id="PS50006"/>
    </source>
</evidence>
<dbReference type="InterPro" id="IPR040909">
    <property type="entry name" value="CHFR_Znf-CRD"/>
</dbReference>
<comment type="catalytic activity">
    <reaction evidence="1">
        <text>S-ubiquitinyl-[E2 ubiquitin-conjugating enzyme]-L-cysteine + [acceptor protein]-L-lysine = [E2 ubiquitin-conjugating enzyme]-L-cysteine + N(6)-ubiquitinyl-[acceptor protein]-L-lysine.</text>
        <dbReference type="EC" id="2.3.2.27"/>
    </reaction>
</comment>
<evidence type="ECO:0000256" key="17">
    <source>
        <dbReference type="ARBA" id="ARBA00031332"/>
    </source>
</evidence>
<dbReference type="Pfam" id="PF00097">
    <property type="entry name" value="zf-C3HC4"/>
    <property type="match status" value="1"/>
</dbReference>
<keyword evidence="11" id="KW-0498">Mitosis</keyword>
<dbReference type="SUPFAM" id="SSF49879">
    <property type="entry name" value="SMAD/FHA domain"/>
    <property type="match status" value="1"/>
</dbReference>
<evidence type="ECO:0000313" key="22">
    <source>
        <dbReference type="EMBL" id="OMJ75575.1"/>
    </source>
</evidence>
<evidence type="ECO:0000313" key="23">
    <source>
        <dbReference type="Proteomes" id="UP000187209"/>
    </source>
</evidence>
<dbReference type="PROSITE" id="PS50006">
    <property type="entry name" value="FHA_DOMAIN"/>
    <property type="match status" value="1"/>
</dbReference>
<keyword evidence="8" id="KW-0808">Transferase</keyword>
<dbReference type="InterPro" id="IPR001841">
    <property type="entry name" value="Znf_RING"/>
</dbReference>
<dbReference type="InterPro" id="IPR017907">
    <property type="entry name" value="Znf_RING_CS"/>
</dbReference>
<dbReference type="GO" id="GO:0008270">
    <property type="term" value="F:zinc ion binding"/>
    <property type="evidence" value="ECO:0007669"/>
    <property type="project" value="UniProtKB-KW"/>
</dbReference>
<evidence type="ECO:0000256" key="19">
    <source>
        <dbReference type="SAM" id="MobiDB-lite"/>
    </source>
</evidence>
<dbReference type="Gene3D" id="3.30.40.10">
    <property type="entry name" value="Zinc/RING finger domain, C3HC4 (zinc finger)"/>
    <property type="match status" value="1"/>
</dbReference>
<evidence type="ECO:0000256" key="1">
    <source>
        <dbReference type="ARBA" id="ARBA00000900"/>
    </source>
</evidence>
<gene>
    <name evidence="22" type="ORF">SteCoe_25273</name>
</gene>
<evidence type="ECO:0000256" key="15">
    <source>
        <dbReference type="ARBA" id="ARBA00023306"/>
    </source>
</evidence>